<proteinExistence type="predicted"/>
<protein>
    <submittedName>
        <fullName evidence="2">Uncharacterized protein</fullName>
    </submittedName>
</protein>
<reference evidence="3" key="1">
    <citation type="journal article" date="2019" name="Int. J. Syst. Evol. Microbiol.">
        <title>The Global Catalogue of Microorganisms (GCM) 10K type strain sequencing project: providing services to taxonomists for standard genome sequencing and annotation.</title>
        <authorList>
            <consortium name="The Broad Institute Genomics Platform"/>
            <consortium name="The Broad Institute Genome Sequencing Center for Infectious Disease"/>
            <person name="Wu L."/>
            <person name="Ma J."/>
        </authorList>
    </citation>
    <scope>NUCLEOTIDE SEQUENCE [LARGE SCALE GENOMIC DNA]</scope>
    <source>
        <strain evidence="3">JCM 30846</strain>
    </source>
</reference>
<dbReference type="InterPro" id="IPR043733">
    <property type="entry name" value="DUF5677"/>
</dbReference>
<keyword evidence="3" id="KW-1185">Reference proteome</keyword>
<dbReference type="RefSeq" id="WP_345655332.1">
    <property type="nucleotide sequence ID" value="NZ_BAABEP010000089.1"/>
</dbReference>
<dbReference type="Pfam" id="PF18928">
    <property type="entry name" value="DUF5677"/>
    <property type="match status" value="1"/>
</dbReference>
<feature type="region of interest" description="Disordered" evidence="1">
    <location>
        <begin position="288"/>
        <end position="313"/>
    </location>
</feature>
<sequence>MAISKKRNKNPRRRPGAQEAGNPQVRHTASPKGRLSPFFKLLGEIAAAAERAIQSTPHPSDQLVRFDIEILMRGANSVKAVRALLEQGHWEHAVGVTRQLFELLVNMEYLGTMADRRQGTLLFARFGMLQMLLAQQRRAAYERDKGHPLDAELAAMVEHHLANDFTDFRANTKDGSVKWVSSWCWRNTSQLADASADPMRPHQYNLLYRVWSEQAHATPGALIADLFREADEGWIERTIAENDRSSIDTITFTVMFFLRLWLELPHVQVSHERVAGWLSKLSTMNGGPDLPSRPWSPEEVAVQRVEPANRDTA</sequence>
<accession>A0ABP7GAU5</accession>
<dbReference type="Proteomes" id="UP001499884">
    <property type="component" value="Unassembled WGS sequence"/>
</dbReference>
<evidence type="ECO:0000313" key="3">
    <source>
        <dbReference type="Proteomes" id="UP001499884"/>
    </source>
</evidence>
<comment type="caution">
    <text evidence="2">The sequence shown here is derived from an EMBL/GenBank/DDBJ whole genome shotgun (WGS) entry which is preliminary data.</text>
</comment>
<evidence type="ECO:0000256" key="1">
    <source>
        <dbReference type="SAM" id="MobiDB-lite"/>
    </source>
</evidence>
<feature type="region of interest" description="Disordered" evidence="1">
    <location>
        <begin position="1"/>
        <end position="34"/>
    </location>
</feature>
<organism evidence="2 3">
    <name type="scientific">Streptomyces tremellae</name>
    <dbReference type="NCBI Taxonomy" id="1124239"/>
    <lineage>
        <taxon>Bacteria</taxon>
        <taxon>Bacillati</taxon>
        <taxon>Actinomycetota</taxon>
        <taxon>Actinomycetes</taxon>
        <taxon>Kitasatosporales</taxon>
        <taxon>Streptomycetaceae</taxon>
        <taxon>Streptomyces</taxon>
    </lineage>
</organism>
<dbReference type="EMBL" id="BAABEP010000089">
    <property type="protein sequence ID" value="GAA3760841.1"/>
    <property type="molecule type" value="Genomic_DNA"/>
</dbReference>
<gene>
    <name evidence="2" type="ORF">GCM10023082_63740</name>
</gene>
<feature type="compositionally biased region" description="Basic residues" evidence="1">
    <location>
        <begin position="1"/>
        <end position="15"/>
    </location>
</feature>
<name>A0ABP7GAU5_9ACTN</name>
<evidence type="ECO:0000313" key="2">
    <source>
        <dbReference type="EMBL" id="GAA3760841.1"/>
    </source>
</evidence>